<organism evidence="1 2">
    <name type="scientific">Mycena alexandri</name>
    <dbReference type="NCBI Taxonomy" id="1745969"/>
    <lineage>
        <taxon>Eukaryota</taxon>
        <taxon>Fungi</taxon>
        <taxon>Dikarya</taxon>
        <taxon>Basidiomycota</taxon>
        <taxon>Agaricomycotina</taxon>
        <taxon>Agaricomycetes</taxon>
        <taxon>Agaricomycetidae</taxon>
        <taxon>Agaricales</taxon>
        <taxon>Marasmiineae</taxon>
        <taxon>Mycenaceae</taxon>
        <taxon>Mycena</taxon>
    </lineage>
</organism>
<gene>
    <name evidence="1" type="ORF">C8F04DRAFT_1090942</name>
</gene>
<keyword evidence="2" id="KW-1185">Reference proteome</keyword>
<name>A0AAD6XAC7_9AGAR</name>
<accession>A0AAD6XAC7</accession>
<dbReference type="Proteomes" id="UP001218188">
    <property type="component" value="Unassembled WGS sequence"/>
</dbReference>
<protein>
    <submittedName>
        <fullName evidence="1">Uncharacterized protein</fullName>
    </submittedName>
</protein>
<comment type="caution">
    <text evidence="1">The sequence shown here is derived from an EMBL/GenBank/DDBJ whole genome shotgun (WGS) entry which is preliminary data.</text>
</comment>
<dbReference type="EMBL" id="JARJCM010000034">
    <property type="protein sequence ID" value="KAJ7037989.1"/>
    <property type="molecule type" value="Genomic_DNA"/>
</dbReference>
<sequence length="256" mass="28218">MATSPEYVAAWANIVAISIIKLVAVARPTLISPEFVEAQGPLWDASMAVRSQVKRREKPHMIGNASYQRIADKTGKSSVKIVQSEFQTKKLITYTGLQPVISFNPNAAETQGGFFGLRLQKGPHGDDIKPSFTIKLPLIAIARVIAPDEEYPPAAFFEAGGDTRRLLVDAGHSVLPSDWAKFTDKGESPAVGVLVWVRLARAEGEWRIQGRHTDGQISYLLAGGWRTPWFVRKSSARTAAWTTFMSFVKQHSTLLD</sequence>
<evidence type="ECO:0000313" key="1">
    <source>
        <dbReference type="EMBL" id="KAJ7037989.1"/>
    </source>
</evidence>
<reference evidence="1" key="1">
    <citation type="submission" date="2023-03" db="EMBL/GenBank/DDBJ databases">
        <title>Massive genome expansion in bonnet fungi (Mycena s.s.) driven by repeated elements and novel gene families across ecological guilds.</title>
        <authorList>
            <consortium name="Lawrence Berkeley National Laboratory"/>
            <person name="Harder C.B."/>
            <person name="Miyauchi S."/>
            <person name="Viragh M."/>
            <person name="Kuo A."/>
            <person name="Thoen E."/>
            <person name="Andreopoulos B."/>
            <person name="Lu D."/>
            <person name="Skrede I."/>
            <person name="Drula E."/>
            <person name="Henrissat B."/>
            <person name="Morin E."/>
            <person name="Kohler A."/>
            <person name="Barry K."/>
            <person name="LaButti K."/>
            <person name="Morin E."/>
            <person name="Salamov A."/>
            <person name="Lipzen A."/>
            <person name="Mereny Z."/>
            <person name="Hegedus B."/>
            <person name="Baldrian P."/>
            <person name="Stursova M."/>
            <person name="Weitz H."/>
            <person name="Taylor A."/>
            <person name="Grigoriev I.V."/>
            <person name="Nagy L.G."/>
            <person name="Martin F."/>
            <person name="Kauserud H."/>
        </authorList>
    </citation>
    <scope>NUCLEOTIDE SEQUENCE</scope>
    <source>
        <strain evidence="1">CBHHK200</strain>
    </source>
</reference>
<dbReference type="AlphaFoldDB" id="A0AAD6XAC7"/>
<proteinExistence type="predicted"/>
<evidence type="ECO:0000313" key="2">
    <source>
        <dbReference type="Proteomes" id="UP001218188"/>
    </source>
</evidence>